<name>A0ABQ2LUA7_9ACTN</name>
<dbReference type="InterPro" id="IPR053150">
    <property type="entry name" value="Teicoplanin_resist-assoc"/>
</dbReference>
<feature type="domain" description="VanZ-like" evidence="3">
    <location>
        <begin position="133"/>
        <end position="248"/>
    </location>
</feature>
<feature type="transmembrane region" description="Helical" evidence="2">
    <location>
        <begin position="208"/>
        <end position="229"/>
    </location>
</feature>
<keyword evidence="2" id="KW-0812">Transmembrane</keyword>
<evidence type="ECO:0000256" key="1">
    <source>
        <dbReference type="SAM" id="MobiDB-lite"/>
    </source>
</evidence>
<keyword evidence="2" id="KW-0472">Membrane</keyword>
<accession>A0ABQ2LUA7</accession>
<feature type="transmembrane region" description="Helical" evidence="2">
    <location>
        <begin position="116"/>
        <end position="137"/>
    </location>
</feature>
<evidence type="ECO:0000259" key="3">
    <source>
        <dbReference type="Pfam" id="PF04892"/>
    </source>
</evidence>
<evidence type="ECO:0000313" key="5">
    <source>
        <dbReference type="Proteomes" id="UP000631535"/>
    </source>
</evidence>
<organism evidence="4 5">
    <name type="scientific">Streptomyces daqingensis</name>
    <dbReference type="NCBI Taxonomy" id="1472640"/>
    <lineage>
        <taxon>Bacteria</taxon>
        <taxon>Bacillati</taxon>
        <taxon>Actinomycetota</taxon>
        <taxon>Actinomycetes</taxon>
        <taxon>Kitasatosporales</taxon>
        <taxon>Streptomycetaceae</taxon>
        <taxon>Streptomyces</taxon>
    </lineage>
</organism>
<evidence type="ECO:0000256" key="2">
    <source>
        <dbReference type="SAM" id="Phobius"/>
    </source>
</evidence>
<dbReference type="Pfam" id="PF04892">
    <property type="entry name" value="VanZ"/>
    <property type="match status" value="1"/>
</dbReference>
<evidence type="ECO:0000313" key="4">
    <source>
        <dbReference type="EMBL" id="GGO43321.1"/>
    </source>
</evidence>
<feature type="compositionally biased region" description="Low complexity" evidence="1">
    <location>
        <begin position="48"/>
        <end position="76"/>
    </location>
</feature>
<sequence length="276" mass="28476">MRVRMFGSEANTKTTATTKGKSGQGTAKQSKSAKSATTGKVAQPAKQGSAGKTSTAKAGAAKAANGGKAAASSGKGAAKGGAGGSAKRPARTGKSRKGGSAGARRGDALTSKQLPLAARIVILVVAFAAMVGFAVVLSKLTLGPSAASESLTHSNLQPGDSIRDYLSQPQMRDTLKQLGGNIVLGMPFGALLPALVPRTRGLLRVMTATALVMLLVELVQGALVTGRAFDIDDVILNTTGAMLGYLIIGRRLGLAVHPRRRHWWHRFRPSSSRGRR</sequence>
<feature type="compositionally biased region" description="Low complexity" evidence="1">
    <location>
        <begin position="12"/>
        <end position="32"/>
    </location>
</feature>
<reference evidence="5" key="1">
    <citation type="journal article" date="2019" name="Int. J. Syst. Evol. Microbiol.">
        <title>The Global Catalogue of Microorganisms (GCM) 10K type strain sequencing project: providing services to taxonomists for standard genome sequencing and annotation.</title>
        <authorList>
            <consortium name="The Broad Institute Genomics Platform"/>
            <consortium name="The Broad Institute Genome Sequencing Center for Infectious Disease"/>
            <person name="Wu L."/>
            <person name="Ma J."/>
        </authorList>
    </citation>
    <scope>NUCLEOTIDE SEQUENCE [LARGE SCALE GENOMIC DNA]</scope>
    <source>
        <strain evidence="5">CGMCC 4.7178</strain>
    </source>
</reference>
<feature type="transmembrane region" description="Helical" evidence="2">
    <location>
        <begin position="235"/>
        <end position="256"/>
    </location>
</feature>
<proteinExistence type="predicted"/>
<gene>
    <name evidence="4" type="ORF">GCM10012287_06220</name>
</gene>
<keyword evidence="5" id="KW-1185">Reference proteome</keyword>
<feature type="transmembrane region" description="Helical" evidence="2">
    <location>
        <begin position="178"/>
        <end position="196"/>
    </location>
</feature>
<dbReference type="InterPro" id="IPR006976">
    <property type="entry name" value="VanZ-like"/>
</dbReference>
<protein>
    <recommendedName>
        <fullName evidence="3">VanZ-like domain-containing protein</fullName>
    </recommendedName>
</protein>
<keyword evidence="2" id="KW-1133">Transmembrane helix</keyword>
<feature type="compositionally biased region" description="Basic residues" evidence="1">
    <location>
        <begin position="88"/>
        <end position="97"/>
    </location>
</feature>
<comment type="caution">
    <text evidence="4">The sequence shown here is derived from an EMBL/GenBank/DDBJ whole genome shotgun (WGS) entry which is preliminary data.</text>
</comment>
<dbReference type="EMBL" id="BMMP01000002">
    <property type="protein sequence ID" value="GGO43321.1"/>
    <property type="molecule type" value="Genomic_DNA"/>
</dbReference>
<dbReference type="PANTHER" id="PTHR36834">
    <property type="entry name" value="MEMBRANE PROTEIN-RELATED"/>
    <property type="match status" value="1"/>
</dbReference>
<dbReference type="PANTHER" id="PTHR36834:SF1">
    <property type="entry name" value="INTEGRAL MEMBRANE PROTEIN"/>
    <property type="match status" value="1"/>
</dbReference>
<feature type="region of interest" description="Disordered" evidence="1">
    <location>
        <begin position="1"/>
        <end position="106"/>
    </location>
</feature>
<dbReference type="Proteomes" id="UP000631535">
    <property type="component" value="Unassembled WGS sequence"/>
</dbReference>